<feature type="region of interest" description="Disordered" evidence="1">
    <location>
        <begin position="702"/>
        <end position="742"/>
    </location>
</feature>
<dbReference type="Gene3D" id="1.10.287.110">
    <property type="entry name" value="DnaJ domain"/>
    <property type="match status" value="1"/>
</dbReference>
<feature type="compositionally biased region" description="Low complexity" evidence="1">
    <location>
        <begin position="236"/>
        <end position="255"/>
    </location>
</feature>
<dbReference type="InterPro" id="IPR036869">
    <property type="entry name" value="J_dom_sf"/>
</dbReference>
<dbReference type="SMART" id="SM00271">
    <property type="entry name" value="DnaJ"/>
    <property type="match status" value="1"/>
</dbReference>
<feature type="domain" description="J" evidence="2">
    <location>
        <begin position="66"/>
        <end position="130"/>
    </location>
</feature>
<feature type="region of interest" description="Disordered" evidence="1">
    <location>
        <begin position="235"/>
        <end position="298"/>
    </location>
</feature>
<dbReference type="CDD" id="cd06257">
    <property type="entry name" value="DnaJ"/>
    <property type="match status" value="1"/>
</dbReference>
<dbReference type="AlphaFoldDB" id="A0ABD1H9D0"/>
<keyword evidence="4" id="KW-1185">Reference proteome</keyword>
<feature type="region of interest" description="Disordered" evidence="1">
    <location>
        <begin position="125"/>
        <end position="190"/>
    </location>
</feature>
<feature type="compositionally biased region" description="Polar residues" evidence="1">
    <location>
        <begin position="732"/>
        <end position="742"/>
    </location>
</feature>
<protein>
    <recommendedName>
        <fullName evidence="2">J domain-containing protein</fullName>
    </recommendedName>
</protein>
<dbReference type="PANTHER" id="PTHR44137">
    <property type="entry name" value="BNAC03G44070D PROTEIN"/>
    <property type="match status" value="1"/>
</dbReference>
<evidence type="ECO:0000313" key="3">
    <source>
        <dbReference type="EMBL" id="KAL1552764.1"/>
    </source>
</evidence>
<sequence>MECNRDEALRAKSIAEGKIEKKDFAGARKFALKAQTLYPGLDGISQILTTLDVYVSAENKISGEIDWYGVLGVTPSADEETIKRHYRKLALSLHPDKNKAVGADGAFKLISEAWSLLSDKNKRLQYNQRRDPRGFQQKVQMHSGGPSAAKKNGTFTFANRTPSRSKNPKNSTKRPPPPPPKPTPAPPPRNDTFWTICHRCKMHYEYLKEYLNNTLLCPNCREAFLASETAPPYNFSKSPNQIPQQQSSNSHPSRNAFDQGRNVPVANNSGSFQAGSNSGRYPNKQGPPSGSTGVGSTEPSIAAKEANVVQQAQDKLKRSYSELHASAVGEGGFQKRKLDGDSSGYGVNYNVATGNGGVGSNAPGSRIYGFSGTTYQQQNSTRDLTPLETRSLLIAKTRKEILNKLSLWRSEPEAIKEKHVTKGSMKGRKGTSNIEGPGLNGNCDQPRKVKVCNSTVNSSKEDPEDASMSVPDPDFHDFDKDRSESSFGDNEVWSAYDDDDGMPRFYALIHKVVSRDPFKLRISWLNSKTTNEFSNMDWVGSGFYKTCGEFRVGRHENCKSINAFSQMVNWSKSPRGSVLIVPQKGDVWALYKNWSSDWNKQTLDEVVHKYDMVTVVDDYNEEHGVRVAPLVKVVGFKTVFRPILNPEAIKRIPKEEMLRFSHRVPNHLLTGLEAENAPKGCLELDTAATPLELLQVITEGNEVPIPNGENADEEILQDAPNSSSDEEVLQDAPNSSSDEGSD</sequence>
<dbReference type="PANTHER" id="PTHR44137:SF32">
    <property type="entry name" value="DNAJ HEAT SHOCK AMINO-TERMINAL DOMAIN PROTEIN"/>
    <property type="match status" value="1"/>
</dbReference>
<reference evidence="3 4" key="1">
    <citation type="submission" date="2024-06" db="EMBL/GenBank/DDBJ databases">
        <title>A chromosome level genome sequence of Diviner's sage (Salvia divinorum).</title>
        <authorList>
            <person name="Ford S.A."/>
            <person name="Ro D.-K."/>
            <person name="Ness R.W."/>
            <person name="Phillips M.A."/>
        </authorList>
    </citation>
    <scope>NUCLEOTIDE SEQUENCE [LARGE SCALE GENOMIC DNA]</scope>
    <source>
        <strain evidence="3">SAF-2024a</strain>
        <tissue evidence="3">Leaf</tissue>
    </source>
</reference>
<dbReference type="InterPro" id="IPR024593">
    <property type="entry name" value="DUF3444"/>
</dbReference>
<organism evidence="3 4">
    <name type="scientific">Salvia divinorum</name>
    <name type="common">Maria pastora</name>
    <name type="synonym">Diviner's sage</name>
    <dbReference type="NCBI Taxonomy" id="28513"/>
    <lineage>
        <taxon>Eukaryota</taxon>
        <taxon>Viridiplantae</taxon>
        <taxon>Streptophyta</taxon>
        <taxon>Embryophyta</taxon>
        <taxon>Tracheophyta</taxon>
        <taxon>Spermatophyta</taxon>
        <taxon>Magnoliopsida</taxon>
        <taxon>eudicotyledons</taxon>
        <taxon>Gunneridae</taxon>
        <taxon>Pentapetalae</taxon>
        <taxon>asterids</taxon>
        <taxon>lamiids</taxon>
        <taxon>Lamiales</taxon>
        <taxon>Lamiaceae</taxon>
        <taxon>Nepetoideae</taxon>
        <taxon>Mentheae</taxon>
        <taxon>Salviinae</taxon>
        <taxon>Salvia</taxon>
        <taxon>Salvia subgen. Calosphace</taxon>
    </lineage>
</organism>
<comment type="caution">
    <text evidence="3">The sequence shown here is derived from an EMBL/GenBank/DDBJ whole genome shotgun (WGS) entry which is preliminary data.</text>
</comment>
<gene>
    <name evidence="3" type="ORF">AAHA92_13527</name>
</gene>
<dbReference type="PROSITE" id="PS00636">
    <property type="entry name" value="DNAJ_1"/>
    <property type="match status" value="1"/>
</dbReference>
<dbReference type="PROSITE" id="PS50076">
    <property type="entry name" value="DNAJ_2"/>
    <property type="match status" value="1"/>
</dbReference>
<dbReference type="SUPFAM" id="SSF46565">
    <property type="entry name" value="Chaperone J-domain"/>
    <property type="match status" value="1"/>
</dbReference>
<dbReference type="PRINTS" id="PR00625">
    <property type="entry name" value="JDOMAIN"/>
</dbReference>
<feature type="region of interest" description="Disordered" evidence="1">
    <location>
        <begin position="418"/>
        <end position="446"/>
    </location>
</feature>
<dbReference type="Pfam" id="PF23551">
    <property type="entry name" value="Zn_ribbon_20"/>
    <property type="match status" value="1"/>
</dbReference>
<dbReference type="InterPro" id="IPR001623">
    <property type="entry name" value="DnaJ_domain"/>
</dbReference>
<dbReference type="Pfam" id="PF00226">
    <property type="entry name" value="DnaJ"/>
    <property type="match status" value="1"/>
</dbReference>
<dbReference type="InterPro" id="IPR056988">
    <property type="entry name" value="Zn_ribbon_pln"/>
</dbReference>
<evidence type="ECO:0000313" key="4">
    <source>
        <dbReference type="Proteomes" id="UP001567538"/>
    </source>
</evidence>
<dbReference type="EMBL" id="JBEAFC010000006">
    <property type="protein sequence ID" value="KAL1552764.1"/>
    <property type="molecule type" value="Genomic_DNA"/>
</dbReference>
<evidence type="ECO:0000256" key="1">
    <source>
        <dbReference type="SAM" id="MobiDB-lite"/>
    </source>
</evidence>
<dbReference type="InterPro" id="IPR018253">
    <property type="entry name" value="DnaJ_domain_CS"/>
</dbReference>
<feature type="compositionally biased region" description="Low complexity" evidence="1">
    <location>
        <begin position="286"/>
        <end position="298"/>
    </location>
</feature>
<feature type="compositionally biased region" description="Pro residues" evidence="1">
    <location>
        <begin position="174"/>
        <end position="189"/>
    </location>
</feature>
<feature type="compositionally biased region" description="Polar residues" evidence="1">
    <location>
        <begin position="153"/>
        <end position="164"/>
    </location>
</feature>
<name>A0ABD1H9D0_SALDI</name>
<dbReference type="Pfam" id="PF11926">
    <property type="entry name" value="DUF3444"/>
    <property type="match status" value="1"/>
</dbReference>
<proteinExistence type="predicted"/>
<evidence type="ECO:0000259" key="2">
    <source>
        <dbReference type="PROSITE" id="PS50076"/>
    </source>
</evidence>
<feature type="compositionally biased region" description="Polar residues" evidence="1">
    <location>
        <begin position="265"/>
        <end position="280"/>
    </location>
</feature>
<dbReference type="Proteomes" id="UP001567538">
    <property type="component" value="Unassembled WGS sequence"/>
</dbReference>
<accession>A0ABD1H9D0</accession>